<dbReference type="SUPFAM" id="SSF50475">
    <property type="entry name" value="FMN-binding split barrel"/>
    <property type="match status" value="1"/>
</dbReference>
<dbReference type="AlphaFoldDB" id="A0A0M9VT62"/>
<name>A0A0M9VT62_ESCWE</name>
<dbReference type="Pfam" id="PF01613">
    <property type="entry name" value="Flavin_Reduct"/>
    <property type="match status" value="1"/>
</dbReference>
<dbReference type="InterPro" id="IPR012349">
    <property type="entry name" value="Split_barrel_FMN-bd"/>
</dbReference>
<evidence type="ECO:0000313" key="8">
    <source>
        <dbReference type="Proteomes" id="UP000053831"/>
    </source>
</evidence>
<proteinExistence type="inferred from homology"/>
<accession>A0A0M9VT62</accession>
<feature type="compositionally biased region" description="Basic and acidic residues" evidence="5">
    <location>
        <begin position="1"/>
        <end position="17"/>
    </location>
</feature>
<evidence type="ECO:0000256" key="4">
    <source>
        <dbReference type="ARBA" id="ARBA00038054"/>
    </source>
</evidence>
<evidence type="ECO:0000256" key="5">
    <source>
        <dbReference type="SAM" id="MobiDB-lite"/>
    </source>
</evidence>
<gene>
    <name evidence="7" type="ORF">ESCO_000118</name>
</gene>
<keyword evidence="3" id="KW-0288">FMN</keyword>
<evidence type="ECO:0000256" key="1">
    <source>
        <dbReference type="ARBA" id="ARBA00001917"/>
    </source>
</evidence>
<evidence type="ECO:0000313" key="7">
    <source>
        <dbReference type="EMBL" id="KOS18465.1"/>
    </source>
</evidence>
<dbReference type="OrthoDB" id="10250990at2759"/>
<evidence type="ECO:0000256" key="3">
    <source>
        <dbReference type="ARBA" id="ARBA00022643"/>
    </source>
</evidence>
<dbReference type="Proteomes" id="UP000053831">
    <property type="component" value="Unassembled WGS sequence"/>
</dbReference>
<protein>
    <recommendedName>
        <fullName evidence="6">Flavin reductase like domain-containing protein</fullName>
    </recommendedName>
</protein>
<dbReference type="EMBL" id="LGSR01000020">
    <property type="protein sequence ID" value="KOS18465.1"/>
    <property type="molecule type" value="Genomic_DNA"/>
</dbReference>
<keyword evidence="8" id="KW-1185">Reference proteome</keyword>
<dbReference type="Gene3D" id="2.30.110.10">
    <property type="entry name" value="Electron Transport, Fmn-binding Protein, Chain A"/>
    <property type="match status" value="1"/>
</dbReference>
<dbReference type="PANTHER" id="PTHR33798">
    <property type="entry name" value="FLAVOPROTEIN OXYGENASE"/>
    <property type="match status" value="1"/>
</dbReference>
<dbReference type="InterPro" id="IPR002563">
    <property type="entry name" value="Flavin_Rdtase-like_dom"/>
</dbReference>
<keyword evidence="2" id="KW-0285">Flavoprotein</keyword>
<dbReference type="SMART" id="SM00903">
    <property type="entry name" value="Flavin_Reduct"/>
    <property type="match status" value="1"/>
</dbReference>
<comment type="cofactor">
    <cofactor evidence="1">
        <name>FMN</name>
        <dbReference type="ChEBI" id="CHEBI:58210"/>
    </cofactor>
</comment>
<reference evidence="7 8" key="1">
    <citation type="submission" date="2015-07" db="EMBL/GenBank/DDBJ databases">
        <title>The genome of the fungus Escovopsis weberi, a specialized disease agent of ant agriculture.</title>
        <authorList>
            <person name="de Man T.J."/>
            <person name="Stajich J.E."/>
            <person name="Kubicek C.P."/>
            <person name="Chenthamara K."/>
            <person name="Atanasova L."/>
            <person name="Druzhinina I.S."/>
            <person name="Birnbaum S."/>
            <person name="Barribeau S.M."/>
            <person name="Teiling C."/>
            <person name="Suen G."/>
            <person name="Currie C."/>
            <person name="Gerardo N.M."/>
        </authorList>
    </citation>
    <scope>NUCLEOTIDE SEQUENCE [LARGE SCALE GENOMIC DNA]</scope>
</reference>
<sequence>MAEKPRASHHPDFKPLEASRPPFDPSKPPAYVQTPDPSWRFGQGPNHLYTPADAAQPFAVIDPNNHDRPAGSIYKLLISSVVPRPIALISSASADGTALNLAPFSYFNLVAHDPPLFAAGFTGSIARPKDTLRNVLESREAVVNIISEHYVEAANATSVDAPYGCSEWDVSGLTPDFSTQAVRAPRVKEAILSIEVKVVSVQEFDSRIDPEKKSAVVVIFEGVRFWIREDALDENKLVNPAVLKPVTRLGGISYGRTQELFELQRPSFQKDLGGQEGFDNLKKPAN</sequence>
<dbReference type="PANTHER" id="PTHR33798:SF5">
    <property type="entry name" value="FLAVIN REDUCTASE LIKE DOMAIN-CONTAINING PROTEIN"/>
    <property type="match status" value="1"/>
</dbReference>
<comment type="caution">
    <text evidence="7">The sequence shown here is derived from an EMBL/GenBank/DDBJ whole genome shotgun (WGS) entry which is preliminary data.</text>
</comment>
<feature type="region of interest" description="Disordered" evidence="5">
    <location>
        <begin position="1"/>
        <end position="37"/>
    </location>
</feature>
<evidence type="ECO:0000256" key="2">
    <source>
        <dbReference type="ARBA" id="ARBA00022630"/>
    </source>
</evidence>
<dbReference type="GO" id="GO:0010181">
    <property type="term" value="F:FMN binding"/>
    <property type="evidence" value="ECO:0007669"/>
    <property type="project" value="InterPro"/>
</dbReference>
<comment type="similarity">
    <text evidence="4">Belongs to the flavoredoxin family.</text>
</comment>
<feature type="domain" description="Flavin reductase like" evidence="6">
    <location>
        <begin position="79"/>
        <end position="239"/>
    </location>
</feature>
<evidence type="ECO:0000259" key="6">
    <source>
        <dbReference type="SMART" id="SM00903"/>
    </source>
</evidence>
<organism evidence="7 8">
    <name type="scientific">Escovopsis weberi</name>
    <dbReference type="NCBI Taxonomy" id="150374"/>
    <lineage>
        <taxon>Eukaryota</taxon>
        <taxon>Fungi</taxon>
        <taxon>Dikarya</taxon>
        <taxon>Ascomycota</taxon>
        <taxon>Pezizomycotina</taxon>
        <taxon>Sordariomycetes</taxon>
        <taxon>Hypocreomycetidae</taxon>
        <taxon>Hypocreales</taxon>
        <taxon>Hypocreaceae</taxon>
        <taxon>Escovopsis</taxon>
    </lineage>
</organism>